<evidence type="ECO:0000256" key="2">
    <source>
        <dbReference type="ARBA" id="ARBA00022692"/>
    </source>
</evidence>
<evidence type="ECO:0000256" key="5">
    <source>
        <dbReference type="SAM" id="MobiDB-lite"/>
    </source>
</evidence>
<dbReference type="Pfam" id="PF10328">
    <property type="entry name" value="7TM_GPCR_Srx"/>
    <property type="match status" value="1"/>
</dbReference>
<reference evidence="9" key="1">
    <citation type="submission" date="2016-11" db="UniProtKB">
        <authorList>
            <consortium name="WormBaseParasite"/>
        </authorList>
    </citation>
    <scope>IDENTIFICATION</scope>
</reference>
<keyword evidence="4 6" id="KW-0472">Membrane</keyword>
<name>A0A1I7Z8G1_9BILA</name>
<keyword evidence="8" id="KW-1185">Reference proteome</keyword>
<dbReference type="WBParaSite" id="L893_g23864.t1">
    <property type="protein sequence ID" value="L893_g23864.t1"/>
    <property type="gene ID" value="L893_g23864"/>
</dbReference>
<feature type="domain" description="G-protein coupled receptors family 1 profile" evidence="7">
    <location>
        <begin position="26"/>
        <end position="147"/>
    </location>
</feature>
<dbReference type="SUPFAM" id="SSF81321">
    <property type="entry name" value="Family A G protein-coupled receptor-like"/>
    <property type="match status" value="1"/>
</dbReference>
<dbReference type="PANTHER" id="PTHR23017:SF3">
    <property type="entry name" value="G-PROTEIN COUPLED RECEPTORS FAMILY 1 PROFILE DOMAIN-CONTAINING PROTEIN"/>
    <property type="match status" value="1"/>
</dbReference>
<sequence>MEILPEFNTTNAAFLTGTIGLLGLVTNIVVAIAVRKSSSFGYAFGTLCLSQTIADIGMCATFVFMTSGISLIEPSWHSTYLGRRSGQLLIFFWEGSIFTHLFSAVNRAIAINFPLRYNAIFGNLKVTRYIVLFIWTVSAIQASPYFIPTCSMLFDPVSFTYAYGEGLCGDITENYADKITSITVVTTIGTLDFTSFLRLVKLRATVAGAINTQECKRREVRFFFQACAQSSLLMSTLVFFFYLVYLNEDPWYVYITTTLIWMLVHCLDGAIIIVFNREVRRIIRGKLMGLDISVGYSLTNQNQTSNRAQSRPDSNHNSNITTIS</sequence>
<organism evidence="8 9">
    <name type="scientific">Steinernema glaseri</name>
    <dbReference type="NCBI Taxonomy" id="37863"/>
    <lineage>
        <taxon>Eukaryota</taxon>
        <taxon>Metazoa</taxon>
        <taxon>Ecdysozoa</taxon>
        <taxon>Nematoda</taxon>
        <taxon>Chromadorea</taxon>
        <taxon>Rhabditida</taxon>
        <taxon>Tylenchina</taxon>
        <taxon>Panagrolaimomorpha</taxon>
        <taxon>Strongyloidoidea</taxon>
        <taxon>Steinernematidae</taxon>
        <taxon>Steinernema</taxon>
    </lineage>
</organism>
<dbReference type="CDD" id="cd00637">
    <property type="entry name" value="7tm_classA_rhodopsin-like"/>
    <property type="match status" value="1"/>
</dbReference>
<feature type="transmembrane region" description="Helical" evidence="6">
    <location>
        <begin position="85"/>
        <end position="105"/>
    </location>
</feature>
<feature type="transmembrane region" description="Helical" evidence="6">
    <location>
        <begin position="126"/>
        <end position="147"/>
    </location>
</feature>
<dbReference type="Gene3D" id="1.20.1070.10">
    <property type="entry name" value="Rhodopsin 7-helix transmembrane proteins"/>
    <property type="match status" value="1"/>
</dbReference>
<feature type="transmembrane region" description="Helical" evidence="6">
    <location>
        <begin position="220"/>
        <end position="245"/>
    </location>
</feature>
<keyword evidence="3 6" id="KW-1133">Transmembrane helix</keyword>
<dbReference type="PROSITE" id="PS50262">
    <property type="entry name" value="G_PROTEIN_RECEP_F1_2"/>
    <property type="match status" value="1"/>
</dbReference>
<evidence type="ECO:0000313" key="9">
    <source>
        <dbReference type="WBParaSite" id="L893_g23864.t1"/>
    </source>
</evidence>
<evidence type="ECO:0000259" key="7">
    <source>
        <dbReference type="PROSITE" id="PS50262"/>
    </source>
</evidence>
<feature type="transmembrane region" description="Helical" evidence="6">
    <location>
        <begin position="41"/>
        <end position="65"/>
    </location>
</feature>
<dbReference type="AlphaFoldDB" id="A0A1I7Z8G1"/>
<comment type="subcellular location">
    <subcellularLocation>
        <location evidence="1">Membrane</location>
    </subcellularLocation>
</comment>
<dbReference type="InterPro" id="IPR017452">
    <property type="entry name" value="GPCR_Rhodpsn_7TM"/>
</dbReference>
<accession>A0A1I7Z8G1</accession>
<evidence type="ECO:0000256" key="6">
    <source>
        <dbReference type="SAM" id="Phobius"/>
    </source>
</evidence>
<feature type="transmembrane region" description="Helical" evidence="6">
    <location>
        <begin position="251"/>
        <end position="275"/>
    </location>
</feature>
<feature type="region of interest" description="Disordered" evidence="5">
    <location>
        <begin position="303"/>
        <end position="324"/>
    </location>
</feature>
<dbReference type="Proteomes" id="UP000095287">
    <property type="component" value="Unplaced"/>
</dbReference>
<proteinExistence type="predicted"/>
<dbReference type="InterPro" id="IPR019430">
    <property type="entry name" value="7TM_GPCR_serpentine_rcpt_Srx"/>
</dbReference>
<feature type="transmembrane region" description="Helical" evidence="6">
    <location>
        <begin position="12"/>
        <end position="34"/>
    </location>
</feature>
<evidence type="ECO:0000256" key="1">
    <source>
        <dbReference type="ARBA" id="ARBA00004370"/>
    </source>
</evidence>
<evidence type="ECO:0000256" key="3">
    <source>
        <dbReference type="ARBA" id="ARBA00022989"/>
    </source>
</evidence>
<keyword evidence="2 6" id="KW-0812">Transmembrane</keyword>
<feature type="transmembrane region" description="Helical" evidence="6">
    <location>
        <begin position="179"/>
        <end position="200"/>
    </location>
</feature>
<evidence type="ECO:0000313" key="8">
    <source>
        <dbReference type="Proteomes" id="UP000095287"/>
    </source>
</evidence>
<dbReference type="PANTHER" id="PTHR23017">
    <property type="entry name" value="SERPENTINE RECEPTOR, CLASS X"/>
    <property type="match status" value="1"/>
</dbReference>
<dbReference type="GO" id="GO:0016020">
    <property type="term" value="C:membrane"/>
    <property type="evidence" value="ECO:0007669"/>
    <property type="project" value="UniProtKB-SubCell"/>
</dbReference>
<protein>
    <submittedName>
        <fullName evidence="9">G_PROTEIN_RECEP_F1_2 domain-containing protein</fullName>
    </submittedName>
</protein>
<evidence type="ECO:0000256" key="4">
    <source>
        <dbReference type="ARBA" id="ARBA00023136"/>
    </source>
</evidence>